<dbReference type="EMBL" id="CAUYUJ010015300">
    <property type="protein sequence ID" value="CAK0852168.1"/>
    <property type="molecule type" value="Genomic_DNA"/>
</dbReference>
<evidence type="ECO:0000313" key="2">
    <source>
        <dbReference type="EMBL" id="CAK0852168.1"/>
    </source>
</evidence>
<keyword evidence="3" id="KW-1185">Reference proteome</keyword>
<feature type="region of interest" description="Disordered" evidence="1">
    <location>
        <begin position="122"/>
        <end position="145"/>
    </location>
</feature>
<evidence type="ECO:0000313" key="3">
    <source>
        <dbReference type="Proteomes" id="UP001189429"/>
    </source>
</evidence>
<evidence type="ECO:0000256" key="1">
    <source>
        <dbReference type="SAM" id="MobiDB-lite"/>
    </source>
</evidence>
<comment type="caution">
    <text evidence="2">The sequence shown here is derived from an EMBL/GenBank/DDBJ whole genome shotgun (WGS) entry which is preliminary data.</text>
</comment>
<dbReference type="Proteomes" id="UP001189429">
    <property type="component" value="Unassembled WGS sequence"/>
</dbReference>
<feature type="region of interest" description="Disordered" evidence="1">
    <location>
        <begin position="1"/>
        <end position="81"/>
    </location>
</feature>
<organism evidence="2 3">
    <name type="scientific">Prorocentrum cordatum</name>
    <dbReference type="NCBI Taxonomy" id="2364126"/>
    <lineage>
        <taxon>Eukaryota</taxon>
        <taxon>Sar</taxon>
        <taxon>Alveolata</taxon>
        <taxon>Dinophyceae</taxon>
        <taxon>Prorocentrales</taxon>
        <taxon>Prorocentraceae</taxon>
        <taxon>Prorocentrum</taxon>
    </lineage>
</organism>
<protein>
    <submittedName>
        <fullName evidence="2">Uncharacterized protein</fullName>
    </submittedName>
</protein>
<feature type="compositionally biased region" description="Polar residues" evidence="1">
    <location>
        <begin position="8"/>
        <end position="20"/>
    </location>
</feature>
<sequence length="145" mass="15660">MFHAIFATTAQAASPATLESSGRGPPIEHRAGPSSENSGRDELRDAMSAANPPVDSPPRKDKNDPMIKTLTKMPESPHFMRLPESARDCRLPADLLVIRVVHVQEAGVAGEGGLGRVERRVEVEDEATRHPRAPATDSRGVVPLR</sequence>
<name>A0ABN9U0J5_9DINO</name>
<proteinExistence type="predicted"/>
<accession>A0ABN9U0J5</accession>
<reference evidence="2" key="1">
    <citation type="submission" date="2023-10" db="EMBL/GenBank/DDBJ databases">
        <authorList>
            <person name="Chen Y."/>
            <person name="Shah S."/>
            <person name="Dougan E. K."/>
            <person name="Thang M."/>
            <person name="Chan C."/>
        </authorList>
    </citation>
    <scope>NUCLEOTIDE SEQUENCE [LARGE SCALE GENOMIC DNA]</scope>
</reference>
<gene>
    <name evidence="2" type="ORF">PCOR1329_LOCUS44117</name>
</gene>